<dbReference type="InterPro" id="IPR036264">
    <property type="entry name" value="Bact_exopeptidase_dim_dom"/>
</dbReference>
<dbReference type="PIRSF" id="PIRSF037226">
    <property type="entry name" value="Amidohydrolase_ACY1L2_prd"/>
    <property type="match status" value="1"/>
</dbReference>
<dbReference type="InterPro" id="IPR017439">
    <property type="entry name" value="Amidohydrolase"/>
</dbReference>
<dbReference type="InterPro" id="IPR002933">
    <property type="entry name" value="Peptidase_M20"/>
</dbReference>
<dbReference type="Gene3D" id="3.30.70.360">
    <property type="match status" value="1"/>
</dbReference>
<sequence>MTSATHGLRIGARPTTPSTLHLDAVAREAERLAGAAPPISSPHVGAPPELRAALAAAVDDLASALGGLSAHLFALAEPGFAEVKSAAAIVETLEARGLRSELDVYGLPTAFVAELPAAPAASGAPDASDASGPTIALLAEYDALPGVGHACGHNLIAAASVGAFLALAEARRQNPASVPGRVLLIGTPAEEGGNGKELLARAGAFDDVDIAVMAHPFGADLADPVFIGRRIVRIVYHGVAAHAAAAPFQGRNALDAAALNYQAVGLLRQHLPPGDRIHGVFVDGGARPNVVPERAELEYYVRSHEISTLRELSARVDDIANGIALATGTGVEVTWDPQPFSLPIRHNGPLAERWALAQAERGRRVLRAADAPGAQAASTDFGNISQRVPGIHPVIAIAPPEIALHTREFAEYAGSPTSIESVTDAAYGLAATVADALLDADLLAAVRDDFAAAGGPVDVERTFA</sequence>
<dbReference type="RefSeq" id="WP_246200823.1">
    <property type="nucleotide sequence ID" value="NZ_BAAAMK010000010.1"/>
</dbReference>
<reference evidence="2 3" key="1">
    <citation type="journal article" date="2019" name="Int. J. Syst. Evol. Microbiol.">
        <title>The Global Catalogue of Microorganisms (GCM) 10K type strain sequencing project: providing services to taxonomists for standard genome sequencing and annotation.</title>
        <authorList>
            <consortium name="The Broad Institute Genomics Platform"/>
            <consortium name="The Broad Institute Genome Sequencing Center for Infectious Disease"/>
            <person name="Wu L."/>
            <person name="Ma J."/>
        </authorList>
    </citation>
    <scope>NUCLEOTIDE SEQUENCE [LARGE SCALE GENOMIC DNA]</scope>
    <source>
        <strain evidence="2 3">JCM 13584</strain>
    </source>
</reference>
<dbReference type="PANTHER" id="PTHR30575">
    <property type="entry name" value="PEPTIDASE M20"/>
    <property type="match status" value="1"/>
</dbReference>
<dbReference type="EMBL" id="BAAAMK010000010">
    <property type="protein sequence ID" value="GAA1965564.1"/>
    <property type="molecule type" value="Genomic_DNA"/>
</dbReference>
<accession>A0ABN2R908</accession>
<dbReference type="InterPro" id="IPR052030">
    <property type="entry name" value="Peptidase_M20/M20A_hydrolases"/>
</dbReference>
<evidence type="ECO:0000313" key="2">
    <source>
        <dbReference type="EMBL" id="GAA1965564.1"/>
    </source>
</evidence>
<dbReference type="Proteomes" id="UP001499954">
    <property type="component" value="Unassembled WGS sequence"/>
</dbReference>
<dbReference type="Gene3D" id="3.40.630.10">
    <property type="entry name" value="Zn peptidases"/>
    <property type="match status" value="1"/>
</dbReference>
<proteinExistence type="predicted"/>
<keyword evidence="3" id="KW-1185">Reference proteome</keyword>
<gene>
    <name evidence="2" type="ORF">GCM10009717_35560</name>
</gene>
<dbReference type="Pfam" id="PF07687">
    <property type="entry name" value="M20_dimer"/>
    <property type="match status" value="1"/>
</dbReference>
<name>A0ABN2R908_9MICO</name>
<dbReference type="PANTHER" id="PTHR30575:SF0">
    <property type="entry name" value="XAA-ARG DIPEPTIDASE"/>
    <property type="match status" value="1"/>
</dbReference>
<evidence type="ECO:0000313" key="3">
    <source>
        <dbReference type="Proteomes" id="UP001499954"/>
    </source>
</evidence>
<dbReference type="SUPFAM" id="SSF55031">
    <property type="entry name" value="Bacterial exopeptidase dimerisation domain"/>
    <property type="match status" value="1"/>
</dbReference>
<organism evidence="2 3">
    <name type="scientific">Agromyces allii</name>
    <dbReference type="NCBI Taxonomy" id="393607"/>
    <lineage>
        <taxon>Bacteria</taxon>
        <taxon>Bacillati</taxon>
        <taxon>Actinomycetota</taxon>
        <taxon>Actinomycetes</taxon>
        <taxon>Micrococcales</taxon>
        <taxon>Microbacteriaceae</taxon>
        <taxon>Agromyces</taxon>
    </lineage>
</organism>
<feature type="domain" description="Peptidase M20 dimerisation" evidence="1">
    <location>
        <begin position="233"/>
        <end position="322"/>
    </location>
</feature>
<dbReference type="InterPro" id="IPR017144">
    <property type="entry name" value="Xaa-Arg_dipeptidase"/>
</dbReference>
<dbReference type="SUPFAM" id="SSF53187">
    <property type="entry name" value="Zn-dependent exopeptidases"/>
    <property type="match status" value="1"/>
</dbReference>
<evidence type="ECO:0000259" key="1">
    <source>
        <dbReference type="Pfam" id="PF07687"/>
    </source>
</evidence>
<dbReference type="NCBIfam" id="TIGR01891">
    <property type="entry name" value="amidohydrolases"/>
    <property type="match status" value="1"/>
</dbReference>
<dbReference type="InterPro" id="IPR011650">
    <property type="entry name" value="Peptidase_M20_dimer"/>
</dbReference>
<protein>
    <submittedName>
        <fullName evidence="2">M20 family metallopeptidase</fullName>
    </submittedName>
</protein>
<comment type="caution">
    <text evidence="2">The sequence shown here is derived from an EMBL/GenBank/DDBJ whole genome shotgun (WGS) entry which is preliminary data.</text>
</comment>
<dbReference type="Pfam" id="PF01546">
    <property type="entry name" value="Peptidase_M20"/>
    <property type="match status" value="1"/>
</dbReference>
<dbReference type="CDD" id="cd03887">
    <property type="entry name" value="M20_Acy1L2"/>
    <property type="match status" value="1"/>
</dbReference>